<dbReference type="AlphaFoldDB" id="A0A511R3P5"/>
<comment type="caution">
    <text evidence="2">The sequence shown here is derived from an EMBL/GenBank/DDBJ whole genome shotgun (WGS) entry which is preliminary data.</text>
</comment>
<accession>A0A511R3P5</accession>
<dbReference type="GO" id="GO:0003677">
    <property type="term" value="F:DNA binding"/>
    <property type="evidence" value="ECO:0007669"/>
    <property type="project" value="InterPro"/>
</dbReference>
<dbReference type="NCBIfam" id="TIGR01764">
    <property type="entry name" value="excise"/>
    <property type="match status" value="1"/>
</dbReference>
<dbReference type="Gene3D" id="1.10.1660.10">
    <property type="match status" value="1"/>
</dbReference>
<evidence type="ECO:0000313" key="2">
    <source>
        <dbReference type="EMBL" id="GEM83927.1"/>
    </source>
</evidence>
<dbReference type="EMBL" id="BJXL01000066">
    <property type="protein sequence ID" value="GEM83927.1"/>
    <property type="molecule type" value="Genomic_DNA"/>
</dbReference>
<name>A0A511R3P5_9DEIN</name>
<feature type="domain" description="Helix-turn-helix" evidence="1">
    <location>
        <begin position="11"/>
        <end position="59"/>
    </location>
</feature>
<dbReference type="OrthoDB" id="964410at2"/>
<protein>
    <recommendedName>
        <fullName evidence="1">Helix-turn-helix domain-containing protein</fullName>
    </recommendedName>
</protein>
<dbReference type="InterPro" id="IPR041657">
    <property type="entry name" value="HTH_17"/>
</dbReference>
<proteinExistence type="predicted"/>
<dbReference type="Proteomes" id="UP000321197">
    <property type="component" value="Unassembled WGS sequence"/>
</dbReference>
<evidence type="ECO:0000259" key="1">
    <source>
        <dbReference type="Pfam" id="PF12728"/>
    </source>
</evidence>
<organism evidence="2 3">
    <name type="scientific">Meiothermus hypogaeus NBRC 106114</name>
    <dbReference type="NCBI Taxonomy" id="1227553"/>
    <lineage>
        <taxon>Bacteria</taxon>
        <taxon>Thermotogati</taxon>
        <taxon>Deinococcota</taxon>
        <taxon>Deinococci</taxon>
        <taxon>Thermales</taxon>
        <taxon>Thermaceae</taxon>
        <taxon>Meiothermus</taxon>
    </lineage>
</organism>
<sequence length="72" mass="8376">MIYRRVEPEVLMSVDEVAAWLNVSIYTVRRYIKTGKIKAKRLGKHYRVFPDSVRVFLAMNTDASVKETETTP</sequence>
<dbReference type="RefSeq" id="WP_119342343.1">
    <property type="nucleotide sequence ID" value="NZ_BJXL01000066.1"/>
</dbReference>
<evidence type="ECO:0000313" key="3">
    <source>
        <dbReference type="Proteomes" id="UP000321197"/>
    </source>
</evidence>
<reference evidence="2 3" key="1">
    <citation type="submission" date="2019-07" db="EMBL/GenBank/DDBJ databases">
        <title>Whole genome shotgun sequence of Meiothermus hypogaeus NBRC 106114.</title>
        <authorList>
            <person name="Hosoyama A."/>
            <person name="Uohara A."/>
            <person name="Ohji S."/>
            <person name="Ichikawa N."/>
        </authorList>
    </citation>
    <scope>NUCLEOTIDE SEQUENCE [LARGE SCALE GENOMIC DNA]</scope>
    <source>
        <strain evidence="2 3">NBRC 106114</strain>
    </source>
</reference>
<dbReference type="InterPro" id="IPR010093">
    <property type="entry name" value="SinI_DNA-bd"/>
</dbReference>
<dbReference type="InterPro" id="IPR009061">
    <property type="entry name" value="DNA-bd_dom_put_sf"/>
</dbReference>
<dbReference type="Pfam" id="PF12728">
    <property type="entry name" value="HTH_17"/>
    <property type="match status" value="1"/>
</dbReference>
<dbReference type="SUPFAM" id="SSF46955">
    <property type="entry name" value="Putative DNA-binding domain"/>
    <property type="match status" value="1"/>
</dbReference>
<gene>
    <name evidence="2" type="ORF">MHY01S_20930</name>
</gene>